<accession>A0A085JK68</accession>
<dbReference type="RefSeq" id="WP_025901115.1">
    <property type="nucleotide sequence ID" value="NZ_ATMJ01000083.1"/>
</dbReference>
<dbReference type="Gene3D" id="3.40.50.10490">
    <property type="entry name" value="Glucose-6-phosphate isomerase like protein, domain 1"/>
    <property type="match status" value="1"/>
</dbReference>
<evidence type="ECO:0000256" key="1">
    <source>
        <dbReference type="ARBA" id="ARBA00022705"/>
    </source>
</evidence>
<dbReference type="GO" id="GO:0016853">
    <property type="term" value="F:isomerase activity"/>
    <property type="evidence" value="ECO:0007669"/>
    <property type="project" value="UniProtKB-KW"/>
</dbReference>
<keyword evidence="1" id="KW-0235">DNA replication</keyword>
<dbReference type="AlphaFoldDB" id="A0A085JK68"/>
<proteinExistence type="predicted"/>
<evidence type="ECO:0000259" key="2">
    <source>
        <dbReference type="PROSITE" id="PS51464"/>
    </source>
</evidence>
<reference evidence="3 4" key="1">
    <citation type="submission" date="2014-05" db="EMBL/GenBank/DDBJ databases">
        <title>ATOL: Assembling a taxonomically balanced genome-scale reconstruction of the evolutionary history of the Enterobacteriaceae.</title>
        <authorList>
            <person name="Plunkett G.III."/>
            <person name="Neeno-Eckwall E.C."/>
            <person name="Glasner J.D."/>
            <person name="Perna N.T."/>
        </authorList>
    </citation>
    <scope>NUCLEOTIDE SEQUENCE [LARGE SCALE GENOMIC DNA]</scope>
    <source>
        <strain evidence="3 4">ATCC 33301</strain>
    </source>
</reference>
<dbReference type="InterPro" id="IPR050099">
    <property type="entry name" value="SIS_GmhA/DiaA_subfam"/>
</dbReference>
<dbReference type="NCBIfam" id="NF008138">
    <property type="entry name" value="PRK10886.1"/>
    <property type="match status" value="1"/>
</dbReference>
<feature type="domain" description="SIS" evidence="2">
    <location>
        <begin position="34"/>
        <end position="195"/>
    </location>
</feature>
<dbReference type="GO" id="GO:0097367">
    <property type="term" value="F:carbohydrate derivative binding"/>
    <property type="evidence" value="ECO:0007669"/>
    <property type="project" value="InterPro"/>
</dbReference>
<dbReference type="PROSITE" id="PS51464">
    <property type="entry name" value="SIS"/>
    <property type="match status" value="1"/>
</dbReference>
<dbReference type="EC" id="5.3.1.28" evidence="3"/>
<dbReference type="Proteomes" id="UP000028602">
    <property type="component" value="Unassembled WGS sequence"/>
</dbReference>
<name>A0A085JK68_9GAMM</name>
<dbReference type="EC" id="5.3.1.-" evidence="3"/>
<organism evidence="3 4">
    <name type="scientific">Tatumella ptyseos ATCC 33301</name>
    <dbReference type="NCBI Taxonomy" id="1005995"/>
    <lineage>
        <taxon>Bacteria</taxon>
        <taxon>Pseudomonadati</taxon>
        <taxon>Pseudomonadota</taxon>
        <taxon>Gammaproteobacteria</taxon>
        <taxon>Enterobacterales</taxon>
        <taxon>Erwiniaceae</taxon>
        <taxon>Tatumella</taxon>
    </lineage>
</organism>
<dbReference type="eggNOG" id="COG0279">
    <property type="taxonomic scope" value="Bacteria"/>
</dbReference>
<sequence>MLERIKSCFTESIQTQIAAAEALPDAISRAALTLVQSLLNGHKILSCGNGASAANAQHFTATMINHFENERPSLPAVSLSADNIMLTAIGNDRQHDEIYAKQVRALGQAGDVLLAISTHGNSRDIVKAVEAAVTRDMTIVALTGYDGGELAGLLGPHDVEIRIPSHRSARIQEMHMLTVNCLCELIDNTLFPQQE</sequence>
<dbReference type="Pfam" id="PF13580">
    <property type="entry name" value="SIS_2"/>
    <property type="match status" value="1"/>
</dbReference>
<dbReference type="CDD" id="cd05006">
    <property type="entry name" value="SIS_GmhA"/>
    <property type="match status" value="1"/>
</dbReference>
<protein>
    <submittedName>
        <fullName evidence="3">Phosphoheptose isomerase</fullName>
        <ecNumber evidence="3">5.3.1.-</ecNumber>
        <ecNumber evidence="3">5.3.1.28</ecNumber>
    </submittedName>
</protein>
<evidence type="ECO:0000313" key="4">
    <source>
        <dbReference type="Proteomes" id="UP000028602"/>
    </source>
</evidence>
<dbReference type="PANTHER" id="PTHR30390">
    <property type="entry name" value="SEDOHEPTULOSE 7-PHOSPHATE ISOMERASE / DNAA INITIATOR-ASSOCIATING FACTOR FOR REPLICATION INITIATION"/>
    <property type="match status" value="1"/>
</dbReference>
<dbReference type="OrthoDB" id="9810929at2"/>
<dbReference type="SUPFAM" id="SSF53697">
    <property type="entry name" value="SIS domain"/>
    <property type="match status" value="1"/>
</dbReference>
<dbReference type="GO" id="GO:1901135">
    <property type="term" value="P:carbohydrate derivative metabolic process"/>
    <property type="evidence" value="ECO:0007669"/>
    <property type="project" value="InterPro"/>
</dbReference>
<keyword evidence="4" id="KW-1185">Reference proteome</keyword>
<dbReference type="FunFam" id="3.40.50.10490:FF:000006">
    <property type="entry name" value="DnaA initiator-associating protein DiaA"/>
    <property type="match status" value="1"/>
</dbReference>
<dbReference type="InterPro" id="IPR046348">
    <property type="entry name" value="SIS_dom_sf"/>
</dbReference>
<keyword evidence="3" id="KW-0413">Isomerase</keyword>
<gene>
    <name evidence="3" type="ORF">GTPT_1057</name>
</gene>
<dbReference type="InterPro" id="IPR001347">
    <property type="entry name" value="SIS_dom"/>
</dbReference>
<dbReference type="PANTHER" id="PTHR30390:SF6">
    <property type="entry name" value="DNAA INITIATOR-ASSOCIATING PROTEIN DIAA"/>
    <property type="match status" value="1"/>
</dbReference>
<dbReference type="GO" id="GO:0006260">
    <property type="term" value="P:DNA replication"/>
    <property type="evidence" value="ECO:0007669"/>
    <property type="project" value="UniProtKB-KW"/>
</dbReference>
<evidence type="ECO:0000313" key="3">
    <source>
        <dbReference type="EMBL" id="KFD20864.1"/>
    </source>
</evidence>
<dbReference type="EMBL" id="JMPR01000019">
    <property type="protein sequence ID" value="KFD20864.1"/>
    <property type="molecule type" value="Genomic_DNA"/>
</dbReference>
<comment type="caution">
    <text evidence="3">The sequence shown here is derived from an EMBL/GenBank/DDBJ whole genome shotgun (WGS) entry which is preliminary data.</text>
</comment>
<dbReference type="InterPro" id="IPR035461">
    <property type="entry name" value="GmhA/DiaA"/>
</dbReference>